<evidence type="ECO:0000256" key="2">
    <source>
        <dbReference type="SAM" id="Phobius"/>
    </source>
</evidence>
<sequence>MSFAFYSRALAVLPLAVAYPIMVGVTLLIVGVAGYLWLDADLDALQVIGMAVVFAGVTLISRKANGSAEEERK</sequence>
<feature type="transmembrane region" description="Helical" evidence="2">
    <location>
        <begin position="12"/>
        <end position="38"/>
    </location>
</feature>
<dbReference type="GO" id="GO:0005886">
    <property type="term" value="C:plasma membrane"/>
    <property type="evidence" value="ECO:0007669"/>
    <property type="project" value="UniProtKB-SubCell"/>
</dbReference>
<accession>A0A7H1N3Z0</accession>
<evidence type="ECO:0000313" key="3">
    <source>
        <dbReference type="EMBL" id="QNT70426.1"/>
    </source>
</evidence>
<dbReference type="KEGG" id="dvn:HQ394_15190"/>
<dbReference type="InterPro" id="IPR037185">
    <property type="entry name" value="EmrE-like"/>
</dbReference>
<keyword evidence="2" id="KW-0472">Membrane</keyword>
<comment type="subcellular location">
    <subcellularLocation>
        <location evidence="1">Cell membrane</location>
        <topology evidence="1">Multi-pass membrane protein</topology>
    </subcellularLocation>
</comment>
<reference evidence="3 4" key="1">
    <citation type="submission" date="2020-05" db="EMBL/GenBank/DDBJ databases">
        <title>Complete closed genome sequence of Defluviicoccus vanus.</title>
        <authorList>
            <person name="Bessarab I."/>
            <person name="Arumugam K."/>
            <person name="Maszenan A.M."/>
            <person name="Seviour R.J."/>
            <person name="Williams R.B."/>
        </authorList>
    </citation>
    <scope>NUCLEOTIDE SEQUENCE [LARGE SCALE GENOMIC DNA]</scope>
    <source>
        <strain evidence="3 4">Ben 114</strain>
    </source>
</reference>
<evidence type="ECO:0000256" key="1">
    <source>
        <dbReference type="RuleBase" id="RU003942"/>
    </source>
</evidence>
<protein>
    <recommendedName>
        <fullName evidence="5">EamA family transporter</fullName>
    </recommendedName>
</protein>
<evidence type="ECO:0000313" key="4">
    <source>
        <dbReference type="Proteomes" id="UP000516369"/>
    </source>
</evidence>
<dbReference type="EMBL" id="CP053923">
    <property type="protein sequence ID" value="QNT70426.1"/>
    <property type="molecule type" value="Genomic_DNA"/>
</dbReference>
<keyword evidence="2" id="KW-1133">Transmembrane helix</keyword>
<name>A0A7H1N3Z0_9PROT</name>
<keyword evidence="1 2" id="KW-0812">Transmembrane</keyword>
<dbReference type="Gene3D" id="1.10.3730.20">
    <property type="match status" value="1"/>
</dbReference>
<dbReference type="Pfam" id="PF00893">
    <property type="entry name" value="Multi_Drug_Res"/>
    <property type="match status" value="1"/>
</dbReference>
<comment type="similarity">
    <text evidence="1">Belongs to the drug/metabolite transporter (DMT) superfamily. Small multidrug resistance (SMR) (TC 2.A.7.1) family.</text>
</comment>
<gene>
    <name evidence="3" type="ORF">HQ394_15190</name>
</gene>
<dbReference type="GO" id="GO:0022857">
    <property type="term" value="F:transmembrane transporter activity"/>
    <property type="evidence" value="ECO:0007669"/>
    <property type="project" value="InterPro"/>
</dbReference>
<keyword evidence="4" id="KW-1185">Reference proteome</keyword>
<organism evidence="3 4">
    <name type="scientific">Defluviicoccus vanus</name>
    <dbReference type="NCBI Taxonomy" id="111831"/>
    <lineage>
        <taxon>Bacteria</taxon>
        <taxon>Pseudomonadati</taxon>
        <taxon>Pseudomonadota</taxon>
        <taxon>Alphaproteobacteria</taxon>
        <taxon>Rhodospirillales</taxon>
        <taxon>Rhodospirillaceae</taxon>
        <taxon>Defluviicoccus</taxon>
    </lineage>
</organism>
<proteinExistence type="inferred from homology"/>
<dbReference type="AlphaFoldDB" id="A0A7H1N3Z0"/>
<dbReference type="SUPFAM" id="SSF103481">
    <property type="entry name" value="Multidrug resistance efflux transporter EmrE"/>
    <property type="match status" value="1"/>
</dbReference>
<dbReference type="InterPro" id="IPR045324">
    <property type="entry name" value="Small_multidrug_res"/>
</dbReference>
<feature type="transmembrane region" description="Helical" evidence="2">
    <location>
        <begin position="44"/>
        <end position="62"/>
    </location>
</feature>
<dbReference type="Proteomes" id="UP000516369">
    <property type="component" value="Chromosome"/>
</dbReference>
<dbReference type="RefSeq" id="WP_190260904.1">
    <property type="nucleotide sequence ID" value="NZ_CP053923.1"/>
</dbReference>
<evidence type="ECO:0008006" key="5">
    <source>
        <dbReference type="Google" id="ProtNLM"/>
    </source>
</evidence>